<keyword evidence="1 3" id="KW-0378">Hydrolase</keyword>
<sequence length="304" mass="33218">MDRRRFLECVAGGLLLSRARGSLSAGNRPAQIIPLWPGTPPGGGGPDGGLRVSRSGAQSNIVRPLLTVYTPPRTEGYGVLVAAGGGYKRIETAKEALPAARWLNQRGFTAYILSYRLPAEGWNDGNLVALQDAQRALRIIRAREEHVSVLGFSAGGHLMGMAATRSHFDGYPPQDSIDSLPARADRAALIYPVITLQSPYNHTSTYNVLAGREATPRQQAQLSVPTFVTPQSPPFLLVQASDDPVSDPQNTLIMQAACQRNHVPVELFRYSRGGHGFAMGRPGTPTVRWPLHYQHWLQAWRNKQ</sequence>
<dbReference type="SUPFAM" id="SSF53474">
    <property type="entry name" value="alpha/beta-Hydrolases"/>
    <property type="match status" value="1"/>
</dbReference>
<protein>
    <submittedName>
        <fullName evidence="3">Alpha/beta hydrolase</fullName>
    </submittedName>
</protein>
<evidence type="ECO:0000313" key="4">
    <source>
        <dbReference type="Proteomes" id="UP001596215"/>
    </source>
</evidence>
<dbReference type="EMBL" id="JBHSUC010000001">
    <property type="protein sequence ID" value="MFC6360548.1"/>
    <property type="molecule type" value="Genomic_DNA"/>
</dbReference>
<organism evidence="3 4">
    <name type="scientific">Tatumella punctata</name>
    <dbReference type="NCBI Taxonomy" id="399969"/>
    <lineage>
        <taxon>Bacteria</taxon>
        <taxon>Pseudomonadati</taxon>
        <taxon>Pseudomonadota</taxon>
        <taxon>Gammaproteobacteria</taxon>
        <taxon>Enterobacterales</taxon>
        <taxon>Erwiniaceae</taxon>
        <taxon>Tatumella</taxon>
    </lineage>
</organism>
<dbReference type="InterPro" id="IPR029058">
    <property type="entry name" value="AB_hydrolase_fold"/>
</dbReference>
<gene>
    <name evidence="3" type="ORF">ACFP73_00255</name>
</gene>
<comment type="caution">
    <text evidence="3">The sequence shown here is derived from an EMBL/GenBank/DDBJ whole genome shotgun (WGS) entry which is preliminary data.</text>
</comment>
<dbReference type="InterPro" id="IPR049492">
    <property type="entry name" value="BD-FAE-like_dom"/>
</dbReference>
<evidence type="ECO:0000313" key="3">
    <source>
        <dbReference type="EMBL" id="MFC6360548.1"/>
    </source>
</evidence>
<keyword evidence="4" id="KW-1185">Reference proteome</keyword>
<dbReference type="GO" id="GO:0016787">
    <property type="term" value="F:hydrolase activity"/>
    <property type="evidence" value="ECO:0007669"/>
    <property type="project" value="UniProtKB-KW"/>
</dbReference>
<dbReference type="Pfam" id="PF20434">
    <property type="entry name" value="BD-FAE"/>
    <property type="match status" value="1"/>
</dbReference>
<evidence type="ECO:0000256" key="1">
    <source>
        <dbReference type="ARBA" id="ARBA00022801"/>
    </source>
</evidence>
<name>A0ABW1VKC0_9GAMM</name>
<accession>A0ABW1VKC0</accession>
<dbReference type="Gene3D" id="3.40.50.1820">
    <property type="entry name" value="alpha/beta hydrolase"/>
    <property type="match status" value="1"/>
</dbReference>
<dbReference type="RefSeq" id="WP_212710241.1">
    <property type="nucleotide sequence ID" value="NZ_BAAAFW010000017.1"/>
</dbReference>
<evidence type="ECO:0000259" key="2">
    <source>
        <dbReference type="Pfam" id="PF20434"/>
    </source>
</evidence>
<feature type="domain" description="BD-FAE-like" evidence="2">
    <location>
        <begin position="68"/>
        <end position="252"/>
    </location>
</feature>
<proteinExistence type="predicted"/>
<dbReference type="PANTHER" id="PTHR48081">
    <property type="entry name" value="AB HYDROLASE SUPERFAMILY PROTEIN C4A8.06C"/>
    <property type="match status" value="1"/>
</dbReference>
<reference evidence="4" key="1">
    <citation type="journal article" date="2019" name="Int. J. Syst. Evol. Microbiol.">
        <title>The Global Catalogue of Microorganisms (GCM) 10K type strain sequencing project: providing services to taxonomists for standard genome sequencing and annotation.</title>
        <authorList>
            <consortium name="The Broad Institute Genomics Platform"/>
            <consortium name="The Broad Institute Genome Sequencing Center for Infectious Disease"/>
            <person name="Wu L."/>
            <person name="Ma J."/>
        </authorList>
    </citation>
    <scope>NUCLEOTIDE SEQUENCE [LARGE SCALE GENOMIC DNA]</scope>
    <source>
        <strain evidence="4">CGMCC 4.1530</strain>
    </source>
</reference>
<dbReference type="Proteomes" id="UP001596215">
    <property type="component" value="Unassembled WGS sequence"/>
</dbReference>
<dbReference type="PANTHER" id="PTHR48081:SF6">
    <property type="entry name" value="PEPTIDASE S9 PROLYL OLIGOPEPTIDASE CATALYTIC DOMAIN-CONTAINING PROTEIN"/>
    <property type="match status" value="1"/>
</dbReference>
<dbReference type="InterPro" id="IPR050300">
    <property type="entry name" value="GDXG_lipolytic_enzyme"/>
</dbReference>